<dbReference type="RefSeq" id="WP_127487621.1">
    <property type="nucleotide sequence ID" value="NZ_CP022572.1"/>
</dbReference>
<sequence>MMDRNIIEQIVLEVMKQLASKNQIPSINIQKPKLLIVGDTSFVEPSYLSKLETKWDTITDNELEKIKLDQVNQVVFLHATQDLLAKGALGIFDTKESKLLSRCFFESVPVSIIPTVYLQEHLLNENPKNKPYVSQLQEYKQRLLTFGANVETIESFIAKSGNAAEAITAKTSITKKKKLLTQRDVQDCRDFELLVDDQTIITPLARDTAREMGKIIKVIETKGAKR</sequence>
<dbReference type="AlphaFoldDB" id="A0A3Q9QTA0"/>
<reference evidence="1 2" key="1">
    <citation type="submission" date="2017-07" db="EMBL/GenBank/DDBJ databases">
        <title>The complete genome sequence of Bacillus mesonae strain H20-5, an efficient strain improving plant abiotic stress resistance.</title>
        <authorList>
            <person name="Kim S.Y."/>
            <person name="Song H."/>
            <person name="Sang M.K."/>
            <person name="Weon H.-Y."/>
            <person name="Song J."/>
        </authorList>
    </citation>
    <scope>NUCLEOTIDE SEQUENCE [LARGE SCALE GENOMIC DNA]</scope>
    <source>
        <strain evidence="1 2">H20-5</strain>
    </source>
</reference>
<organism evidence="1 2">
    <name type="scientific">Neobacillus mesonae</name>
    <dbReference type="NCBI Taxonomy" id="1193713"/>
    <lineage>
        <taxon>Bacteria</taxon>
        <taxon>Bacillati</taxon>
        <taxon>Bacillota</taxon>
        <taxon>Bacilli</taxon>
        <taxon>Bacillales</taxon>
        <taxon>Bacillaceae</taxon>
        <taxon>Neobacillus</taxon>
    </lineage>
</organism>
<dbReference type="STRING" id="1193713.GCA_001636315_00175"/>
<accession>A0A3Q9QTA0</accession>
<name>A0A3Q9QTA0_9BACI</name>
<dbReference type="EMBL" id="CP022572">
    <property type="protein sequence ID" value="AZU62779.1"/>
    <property type="molecule type" value="Genomic_DNA"/>
</dbReference>
<keyword evidence="2" id="KW-1185">Reference proteome</keyword>
<evidence type="ECO:0000313" key="1">
    <source>
        <dbReference type="EMBL" id="AZU62779.1"/>
    </source>
</evidence>
<proteinExistence type="predicted"/>
<protein>
    <recommendedName>
        <fullName evidence="3">Ethanolamine utilization protein</fullName>
    </recommendedName>
</protein>
<evidence type="ECO:0000313" key="2">
    <source>
        <dbReference type="Proteomes" id="UP000282892"/>
    </source>
</evidence>
<dbReference type="Proteomes" id="UP000282892">
    <property type="component" value="Chromosome"/>
</dbReference>
<gene>
    <name evidence="1" type="ORF">CHR53_16740</name>
</gene>
<dbReference type="OrthoDB" id="1706434at2"/>
<dbReference type="KEGG" id="nmk:CHR53_16740"/>
<evidence type="ECO:0008006" key="3">
    <source>
        <dbReference type="Google" id="ProtNLM"/>
    </source>
</evidence>